<accession>A0A4C1UWQ5</accession>
<evidence type="ECO:0000313" key="1">
    <source>
        <dbReference type="EMBL" id="GBP30422.1"/>
    </source>
</evidence>
<dbReference type="EMBL" id="BGZK01000233">
    <property type="protein sequence ID" value="GBP30422.1"/>
    <property type="molecule type" value="Genomic_DNA"/>
</dbReference>
<comment type="caution">
    <text evidence="1">The sequence shown here is derived from an EMBL/GenBank/DDBJ whole genome shotgun (WGS) entry which is preliminary data.</text>
</comment>
<proteinExistence type="predicted"/>
<organism evidence="1 2">
    <name type="scientific">Eumeta variegata</name>
    <name type="common">Bagworm moth</name>
    <name type="synonym">Eumeta japonica</name>
    <dbReference type="NCBI Taxonomy" id="151549"/>
    <lineage>
        <taxon>Eukaryota</taxon>
        <taxon>Metazoa</taxon>
        <taxon>Ecdysozoa</taxon>
        <taxon>Arthropoda</taxon>
        <taxon>Hexapoda</taxon>
        <taxon>Insecta</taxon>
        <taxon>Pterygota</taxon>
        <taxon>Neoptera</taxon>
        <taxon>Endopterygota</taxon>
        <taxon>Lepidoptera</taxon>
        <taxon>Glossata</taxon>
        <taxon>Ditrysia</taxon>
        <taxon>Tineoidea</taxon>
        <taxon>Psychidae</taxon>
        <taxon>Oiketicinae</taxon>
        <taxon>Eumeta</taxon>
    </lineage>
</organism>
<keyword evidence="2" id="KW-1185">Reference proteome</keyword>
<evidence type="ECO:0000313" key="2">
    <source>
        <dbReference type="Proteomes" id="UP000299102"/>
    </source>
</evidence>
<dbReference type="Proteomes" id="UP000299102">
    <property type="component" value="Unassembled WGS sequence"/>
</dbReference>
<sequence length="195" mass="21739">MKIECDFTCKLNNDDGISGAPLDPGLRARVPRALMQEMELLIFPLHQFPTQESGNALMTPLWLRGPTDGGDIFSWMACPLVFSSNKLRKKSNKVTCIHIIPLFDLSSLSVTSKRHLSIEDVIRTYPIVSISSLIHVIARSGRKMDRFDMSYFAAARRAPLRPLERDVLTDTTMPAGLRHAGAARSASDRRRCLSG</sequence>
<protein>
    <submittedName>
        <fullName evidence="1">Uncharacterized protein</fullName>
    </submittedName>
</protein>
<reference evidence="1 2" key="1">
    <citation type="journal article" date="2019" name="Commun. Biol.">
        <title>The bagworm genome reveals a unique fibroin gene that provides high tensile strength.</title>
        <authorList>
            <person name="Kono N."/>
            <person name="Nakamura H."/>
            <person name="Ohtoshi R."/>
            <person name="Tomita M."/>
            <person name="Numata K."/>
            <person name="Arakawa K."/>
        </authorList>
    </citation>
    <scope>NUCLEOTIDE SEQUENCE [LARGE SCALE GENOMIC DNA]</scope>
</reference>
<name>A0A4C1UWQ5_EUMVA</name>
<gene>
    <name evidence="1" type="ORF">EVAR_20872_1</name>
</gene>
<dbReference type="AlphaFoldDB" id="A0A4C1UWQ5"/>